<sequence length="85" mass="9598">MGCKIRDFGVAIYNSNLKKLIPKIIENAYRRSGNRAILLDYDDTILTLINIRPTEVIISIVNKLCDDSKNTVFVIGGRSKEKLSQ</sequence>
<proteinExistence type="predicted"/>
<accession>A0AA38TRU2</accession>
<organism evidence="1 2">
    <name type="scientific">Centaurea solstitialis</name>
    <name type="common">yellow star-thistle</name>
    <dbReference type="NCBI Taxonomy" id="347529"/>
    <lineage>
        <taxon>Eukaryota</taxon>
        <taxon>Viridiplantae</taxon>
        <taxon>Streptophyta</taxon>
        <taxon>Embryophyta</taxon>
        <taxon>Tracheophyta</taxon>
        <taxon>Spermatophyta</taxon>
        <taxon>Magnoliopsida</taxon>
        <taxon>eudicotyledons</taxon>
        <taxon>Gunneridae</taxon>
        <taxon>Pentapetalae</taxon>
        <taxon>asterids</taxon>
        <taxon>campanulids</taxon>
        <taxon>Asterales</taxon>
        <taxon>Asteraceae</taxon>
        <taxon>Carduoideae</taxon>
        <taxon>Cardueae</taxon>
        <taxon>Centaureinae</taxon>
        <taxon>Centaurea</taxon>
    </lineage>
</organism>
<protein>
    <submittedName>
        <fullName evidence="1">Uncharacterized protein</fullName>
    </submittedName>
</protein>
<dbReference type="InterPro" id="IPR003337">
    <property type="entry name" value="Trehalose_PPase"/>
</dbReference>
<keyword evidence="2" id="KW-1185">Reference proteome</keyword>
<reference evidence="1" key="1">
    <citation type="submission" date="2023-03" db="EMBL/GenBank/DDBJ databases">
        <title>Chromosome-scale reference genome and RAD-based genetic map of yellow starthistle (Centaurea solstitialis) reveal putative structural variation and QTLs associated with invader traits.</title>
        <authorList>
            <person name="Reatini B."/>
            <person name="Cang F.A."/>
            <person name="Jiang Q."/>
            <person name="Mckibben M.T.W."/>
            <person name="Barker M.S."/>
            <person name="Rieseberg L.H."/>
            <person name="Dlugosch K.M."/>
        </authorList>
    </citation>
    <scope>NUCLEOTIDE SEQUENCE</scope>
    <source>
        <strain evidence="1">CAN-66</strain>
        <tissue evidence="1">Leaf</tissue>
    </source>
</reference>
<evidence type="ECO:0000313" key="2">
    <source>
        <dbReference type="Proteomes" id="UP001172457"/>
    </source>
</evidence>
<evidence type="ECO:0000313" key="1">
    <source>
        <dbReference type="EMBL" id="KAJ9565905.1"/>
    </source>
</evidence>
<gene>
    <name evidence="1" type="ORF">OSB04_001871</name>
</gene>
<dbReference type="GO" id="GO:0005992">
    <property type="term" value="P:trehalose biosynthetic process"/>
    <property type="evidence" value="ECO:0007669"/>
    <property type="project" value="InterPro"/>
</dbReference>
<dbReference type="Pfam" id="PF02358">
    <property type="entry name" value="Trehalose_PPase"/>
    <property type="match status" value="1"/>
</dbReference>
<comment type="caution">
    <text evidence="1">The sequence shown here is derived from an EMBL/GenBank/DDBJ whole genome shotgun (WGS) entry which is preliminary data.</text>
</comment>
<dbReference type="AlphaFoldDB" id="A0AA38TRU2"/>
<name>A0AA38TRU2_9ASTR</name>
<dbReference type="Proteomes" id="UP001172457">
    <property type="component" value="Chromosome 1"/>
</dbReference>
<dbReference type="EMBL" id="JARYMX010000001">
    <property type="protein sequence ID" value="KAJ9565905.1"/>
    <property type="molecule type" value="Genomic_DNA"/>
</dbReference>